<reference evidence="7 8" key="1">
    <citation type="submission" date="2019-12" db="EMBL/GenBank/DDBJ databases">
        <title>Isolation and characterization of three novel carbon monoxide-oxidizing members of Halobacteria from salione crusts and soils.</title>
        <authorList>
            <person name="Myers M.R."/>
            <person name="King G.M."/>
        </authorList>
    </citation>
    <scope>NUCLEOTIDE SEQUENCE [LARGE SCALE GENOMIC DNA]</scope>
    <source>
        <strain evidence="7 8">WSH3</strain>
    </source>
</reference>
<dbReference type="Proteomes" id="UP000466535">
    <property type="component" value="Unassembled WGS sequence"/>
</dbReference>
<comment type="caution">
    <text evidence="7">The sequence shown here is derived from an EMBL/GenBank/DDBJ whole genome shotgun (WGS) entry which is preliminary data.</text>
</comment>
<evidence type="ECO:0000256" key="1">
    <source>
        <dbReference type="ARBA" id="ARBA00022679"/>
    </source>
</evidence>
<keyword evidence="5 6" id="KW-0342">GTP-binding</keyword>
<comment type="caution">
    <text evidence="6">Lacks conserved residue(s) required for the propagation of feature annotation.</text>
</comment>
<feature type="binding site" evidence="6">
    <location>
        <position position="43"/>
    </location>
    <ligand>
        <name>GTP</name>
        <dbReference type="ChEBI" id="CHEBI:37565"/>
    </ligand>
</feature>
<comment type="function">
    <text evidence="6">Catalyzes the GTP-dependent phosphorylation of the 3'-hydroxyl group of dephosphocoenzyme A to form coenzyme A (CoA).</text>
</comment>
<dbReference type="EC" id="2.7.1.237" evidence="6"/>
<dbReference type="OrthoDB" id="15447at2157"/>
<evidence type="ECO:0000256" key="4">
    <source>
        <dbReference type="ARBA" id="ARBA00022993"/>
    </source>
</evidence>
<gene>
    <name evidence="7" type="ORF">GRX03_14905</name>
</gene>
<dbReference type="EMBL" id="WUUT01000006">
    <property type="protein sequence ID" value="MXR52887.1"/>
    <property type="molecule type" value="Genomic_DNA"/>
</dbReference>
<proteinExistence type="inferred from homology"/>
<comment type="similarity">
    <text evidence="6">Belongs to the GTP-dependent DPCK family.</text>
</comment>
<dbReference type="PIRSF" id="PIRSF006533">
    <property type="entry name" value="UCP006533"/>
    <property type="match status" value="1"/>
</dbReference>
<feature type="binding site" evidence="6">
    <location>
        <position position="44"/>
    </location>
    <ligand>
        <name>GTP</name>
        <dbReference type="ChEBI" id="CHEBI:37565"/>
    </ligand>
</feature>
<dbReference type="InterPro" id="IPR007164">
    <property type="entry name" value="GTP-dep_dephospho-CoA_kin"/>
</dbReference>
<keyword evidence="4 6" id="KW-0173">Coenzyme A biosynthesis</keyword>
<feature type="binding site" evidence="6">
    <location>
        <position position="62"/>
    </location>
    <ligand>
        <name>GTP</name>
        <dbReference type="ChEBI" id="CHEBI:37565"/>
    </ligand>
</feature>
<sequence length="183" mass="19304">MADIVLELQPELRSELKTPLGPVYTDTHSLLADAGAPVIAIGDVVTHHLIDAGEPPAVAMVDERTERSAVSSEIAETISGFDGFETVREITNPAGTLSAELLTALREAIEGTGTTLLDVDGEEDLATLPAVLLAPDGASVVYGQPGEGMVLATVDAETRERCRRILSQMDGDTERLLTLLGIE</sequence>
<keyword evidence="8" id="KW-1185">Reference proteome</keyword>
<dbReference type="UniPathway" id="UPA00241"/>
<accession>A0A6B0T7G6</accession>
<feature type="binding site" evidence="6">
    <location>
        <position position="123"/>
    </location>
    <ligand>
        <name>GTP</name>
        <dbReference type="ChEBI" id="CHEBI:37565"/>
    </ligand>
</feature>
<comment type="catalytic activity">
    <reaction evidence="6">
        <text>3'-dephospho-CoA + GTP = GDP + CoA + H(+)</text>
        <dbReference type="Rhea" id="RHEA:61156"/>
        <dbReference type="ChEBI" id="CHEBI:15378"/>
        <dbReference type="ChEBI" id="CHEBI:37565"/>
        <dbReference type="ChEBI" id="CHEBI:57287"/>
        <dbReference type="ChEBI" id="CHEBI:57328"/>
        <dbReference type="ChEBI" id="CHEBI:58189"/>
        <dbReference type="EC" id="2.7.1.237"/>
    </reaction>
</comment>
<dbReference type="Pfam" id="PF04019">
    <property type="entry name" value="DUF359"/>
    <property type="match status" value="1"/>
</dbReference>
<evidence type="ECO:0000256" key="3">
    <source>
        <dbReference type="ARBA" id="ARBA00022777"/>
    </source>
</evidence>
<dbReference type="PANTHER" id="PTHR40732">
    <property type="entry name" value="UPF0218 PROTEIN TK1697"/>
    <property type="match status" value="1"/>
</dbReference>
<evidence type="ECO:0000256" key="2">
    <source>
        <dbReference type="ARBA" id="ARBA00022741"/>
    </source>
</evidence>
<comment type="pathway">
    <text evidence="6">Cofactor biosynthesis; coenzyme A biosynthesis.</text>
</comment>
<dbReference type="GO" id="GO:0016301">
    <property type="term" value="F:kinase activity"/>
    <property type="evidence" value="ECO:0007669"/>
    <property type="project" value="UniProtKB-UniRule"/>
</dbReference>
<dbReference type="GO" id="GO:0005525">
    <property type="term" value="F:GTP binding"/>
    <property type="evidence" value="ECO:0007669"/>
    <property type="project" value="UniProtKB-UniRule"/>
</dbReference>
<dbReference type="GO" id="GO:0015937">
    <property type="term" value="P:coenzyme A biosynthetic process"/>
    <property type="evidence" value="ECO:0007669"/>
    <property type="project" value="UniProtKB-UniRule"/>
</dbReference>
<protein>
    <recommendedName>
        <fullName evidence="6">GTP-dependent dephospho-CoA kinase</fullName>
        <ecNumber evidence="6">2.7.1.237</ecNumber>
    </recommendedName>
    <alternativeName>
        <fullName evidence="6">Dephospho-coenzyme A kinase</fullName>
        <shortName evidence="6">DPCK</shortName>
    </alternativeName>
</protein>
<keyword evidence="1 6" id="KW-0808">Transferase</keyword>
<dbReference type="HAMAP" id="MF_00590">
    <property type="entry name" value="Dephospho_CoA_kinase_GTP_dep"/>
    <property type="match status" value="1"/>
</dbReference>
<evidence type="ECO:0000256" key="6">
    <source>
        <dbReference type="HAMAP-Rule" id="MF_00590"/>
    </source>
</evidence>
<organism evidence="7 8">
    <name type="scientific">Halovenus carboxidivorans</name>
    <dbReference type="NCBI Taxonomy" id="2692199"/>
    <lineage>
        <taxon>Archaea</taxon>
        <taxon>Methanobacteriati</taxon>
        <taxon>Methanobacteriota</taxon>
        <taxon>Stenosarchaea group</taxon>
        <taxon>Halobacteria</taxon>
        <taxon>Halobacteriales</taxon>
        <taxon>Haloarculaceae</taxon>
        <taxon>Halovenus</taxon>
    </lineage>
</organism>
<feature type="binding site" evidence="6">
    <location>
        <position position="45"/>
    </location>
    <ligand>
        <name>GTP</name>
        <dbReference type="ChEBI" id="CHEBI:37565"/>
    </ligand>
</feature>
<keyword evidence="3 6" id="KW-0418">Kinase</keyword>
<evidence type="ECO:0000313" key="7">
    <source>
        <dbReference type="EMBL" id="MXR52887.1"/>
    </source>
</evidence>
<dbReference type="RefSeq" id="WP_159765016.1">
    <property type="nucleotide sequence ID" value="NZ_WUUT01000006.1"/>
</dbReference>
<dbReference type="AlphaFoldDB" id="A0A6B0T7G6"/>
<evidence type="ECO:0000313" key="8">
    <source>
        <dbReference type="Proteomes" id="UP000466535"/>
    </source>
</evidence>
<evidence type="ECO:0000256" key="5">
    <source>
        <dbReference type="ARBA" id="ARBA00023134"/>
    </source>
</evidence>
<name>A0A6B0T7G6_9EURY</name>
<keyword evidence="2 6" id="KW-0547">Nucleotide-binding</keyword>
<dbReference type="PANTHER" id="PTHR40732:SF1">
    <property type="entry name" value="GTP-DEPENDENT DEPHOSPHO-COA KINASE"/>
    <property type="match status" value="1"/>
</dbReference>